<organism evidence="2 3">
    <name type="scientific">Cronartium quercuum f. sp. fusiforme G11</name>
    <dbReference type="NCBI Taxonomy" id="708437"/>
    <lineage>
        <taxon>Eukaryota</taxon>
        <taxon>Fungi</taxon>
        <taxon>Dikarya</taxon>
        <taxon>Basidiomycota</taxon>
        <taxon>Pucciniomycotina</taxon>
        <taxon>Pucciniomycetes</taxon>
        <taxon>Pucciniales</taxon>
        <taxon>Coleosporiaceae</taxon>
        <taxon>Cronartium</taxon>
    </lineage>
</organism>
<gene>
    <name evidence="2" type="ORF">CROQUDRAFT_93342</name>
</gene>
<dbReference type="Proteomes" id="UP000886653">
    <property type="component" value="Unassembled WGS sequence"/>
</dbReference>
<evidence type="ECO:0000313" key="3">
    <source>
        <dbReference type="Proteomes" id="UP000886653"/>
    </source>
</evidence>
<evidence type="ECO:0000313" key="2">
    <source>
        <dbReference type="EMBL" id="KAG0145876.1"/>
    </source>
</evidence>
<feature type="domain" description="Ubiquitin-like" evidence="1">
    <location>
        <begin position="11"/>
        <end position="85"/>
    </location>
</feature>
<dbReference type="OrthoDB" id="442921at2759"/>
<dbReference type="InterPro" id="IPR029071">
    <property type="entry name" value="Ubiquitin-like_domsf"/>
</dbReference>
<dbReference type="SMART" id="SM00213">
    <property type="entry name" value="UBQ"/>
    <property type="match status" value="1"/>
</dbReference>
<proteinExistence type="predicted"/>
<name>A0A9P6NLV3_9BASI</name>
<dbReference type="SUPFAM" id="SSF54236">
    <property type="entry name" value="Ubiquitin-like"/>
    <property type="match status" value="1"/>
</dbReference>
<dbReference type="PANTHER" id="PTHR10562">
    <property type="entry name" value="SMALL UBIQUITIN-RELATED MODIFIER"/>
    <property type="match status" value="1"/>
</dbReference>
<dbReference type="EMBL" id="MU167269">
    <property type="protein sequence ID" value="KAG0145876.1"/>
    <property type="molecule type" value="Genomic_DNA"/>
</dbReference>
<evidence type="ECO:0000259" key="1">
    <source>
        <dbReference type="PROSITE" id="PS50053"/>
    </source>
</evidence>
<dbReference type="Gene3D" id="3.10.20.90">
    <property type="entry name" value="Phosphatidylinositol 3-kinase Catalytic Subunit, Chain A, domain 1"/>
    <property type="match status" value="1"/>
</dbReference>
<sequence>MSDNEQSQAPEHINIKVLARGGGEVIFKVKPTIKFEKLINAYAERAGHVKDSVRFIFDGARVKPQDTPQDLEMGDDDTIDAVIEQVRCRPTDASQWRVHLLVCCRSAVRTLSGGNLKQTDRSTVYPTGLHPKIL</sequence>
<comment type="caution">
    <text evidence="2">The sequence shown here is derived from an EMBL/GenBank/DDBJ whole genome shotgun (WGS) entry which is preliminary data.</text>
</comment>
<dbReference type="InterPro" id="IPR000626">
    <property type="entry name" value="Ubiquitin-like_dom"/>
</dbReference>
<accession>A0A9P6NLV3</accession>
<dbReference type="Pfam" id="PF11976">
    <property type="entry name" value="Rad60-SLD"/>
    <property type="match status" value="1"/>
</dbReference>
<protein>
    <recommendedName>
        <fullName evidence="1">Ubiquitin-like domain-containing protein</fullName>
    </recommendedName>
</protein>
<dbReference type="AlphaFoldDB" id="A0A9P6NLV3"/>
<reference evidence="2" key="1">
    <citation type="submission" date="2013-11" db="EMBL/GenBank/DDBJ databases">
        <title>Genome sequence of the fusiform rust pathogen reveals effectors for host alternation and coevolution with pine.</title>
        <authorList>
            <consortium name="DOE Joint Genome Institute"/>
            <person name="Smith K."/>
            <person name="Pendleton A."/>
            <person name="Kubisiak T."/>
            <person name="Anderson C."/>
            <person name="Salamov A."/>
            <person name="Aerts A."/>
            <person name="Riley R."/>
            <person name="Clum A."/>
            <person name="Lindquist E."/>
            <person name="Ence D."/>
            <person name="Campbell M."/>
            <person name="Kronenberg Z."/>
            <person name="Feau N."/>
            <person name="Dhillon B."/>
            <person name="Hamelin R."/>
            <person name="Burleigh J."/>
            <person name="Smith J."/>
            <person name="Yandell M."/>
            <person name="Nelson C."/>
            <person name="Grigoriev I."/>
            <person name="Davis J."/>
        </authorList>
    </citation>
    <scope>NUCLEOTIDE SEQUENCE</scope>
    <source>
        <strain evidence="2">G11</strain>
    </source>
</reference>
<keyword evidence="3" id="KW-1185">Reference proteome</keyword>
<dbReference type="InterPro" id="IPR022617">
    <property type="entry name" value="Rad60/SUMO-like_dom"/>
</dbReference>
<dbReference type="PROSITE" id="PS50053">
    <property type="entry name" value="UBIQUITIN_2"/>
    <property type="match status" value="1"/>
</dbReference>